<proteinExistence type="inferred from homology"/>
<dbReference type="AlphaFoldDB" id="A0A2D0T4Z9"/>
<dbReference type="Proteomes" id="UP000221080">
    <property type="component" value="Chromosome 2"/>
</dbReference>
<evidence type="ECO:0000313" key="6">
    <source>
        <dbReference type="Proteomes" id="UP000221080"/>
    </source>
</evidence>
<sequence length="870" mass="100629">MASSKKNEQCWHVANTPLIFRVMHIEYIDEDQYLITLHLTHGQFSWTIKRLFKYLNGSCKKQQKSEHMAEKMPSDSTKRMEELKYLKEDLTITLKKILHKSYYGMMEFLGISPLSFIKDLGPKGPEGFILKALGRHRLHHLPCLWLKCWLVVKDSFLLYMSRDHEVLYVMLFDPELKVLLEEDKSSEPQDLVGEDRINPKLQILVEEERITRELQVSVEEQRINPELQVSVEEERINPELQVLVEEERINLELQVSVEEERINPELQVLEENCKVSMCIQNARREMTIKCNSYRQAQWWKEEIDHLSEHCDFLKTHRFDSFAPPRPDSLTKWYVNGRGYFSDLADALEKAEEEIFITDWWLNSEIFLKCPAKNTYWRLDHILNRKAEAGVKVSVLLYKEITFARGINSSYSKRTLMDLHPNIKVMRHPDNVAPGVFLWSHHEKMVAIDQSVAFVGGLDLAFGRWDDNNYRLTDVVESCTDIQGARSDPETKGKDVPVAGRADEEKDYNNFFFTKDWEKLNNPYEDNVDQTHVPRIPWRDVGAVVYGKAARDLARHFIQRWNFTKKSMMKCNATIYPYLLPKSHTTADMLPFTEPEMAKASVQVLRSVGQWSAGTFECSIQKAYVDTIKNSQHYIYIENQFFISVDETAGTSGADKTPKISNGIADAIVDRILHAHKNGQKYRVFVAIPLLTGFGGDISKGVSDGMRAVLHYTYSTISCGKKSVISRLETEMKDEWRQYFSLCSMRTHTELIYINSKLLIADDRRYIIGSANINNRSLLGYRDSELAVLVEDDQRVPSLMNREEYEAGPLALALRKECFRVLLGAAVDIDDPVSDHFFTKVWNKIAYSNTSIYETLSTRPSNQAQSEQAPE</sequence>
<dbReference type="SMART" id="SM00155">
    <property type="entry name" value="PLDc"/>
    <property type="match status" value="2"/>
</dbReference>
<evidence type="ECO:0000313" key="7">
    <source>
        <dbReference type="RefSeq" id="XP_047007984.1"/>
    </source>
</evidence>
<dbReference type="InterPro" id="IPR015679">
    <property type="entry name" value="PLipase_D_fam"/>
</dbReference>
<dbReference type="PANTHER" id="PTHR18896">
    <property type="entry name" value="PHOSPHOLIPASE D"/>
    <property type="match status" value="1"/>
</dbReference>
<keyword evidence="4" id="KW-0443">Lipid metabolism</keyword>
<dbReference type="GO" id="GO:0060627">
    <property type="term" value="P:regulation of vesicle-mediated transport"/>
    <property type="evidence" value="ECO:0007669"/>
    <property type="project" value="TreeGrafter"/>
</dbReference>
<dbReference type="CDD" id="cd09141">
    <property type="entry name" value="PLDc_vPLD1_2_yPLD_like_2"/>
    <property type="match status" value="1"/>
</dbReference>
<keyword evidence="3 5" id="KW-0442">Lipid degradation</keyword>
<dbReference type="PANTHER" id="PTHR18896:SF121">
    <property type="entry name" value="PHOSPHOLIPASE D2"/>
    <property type="match status" value="1"/>
</dbReference>
<dbReference type="OrthoDB" id="14911at2759"/>
<comment type="catalytic activity">
    <reaction evidence="5">
        <text>a 1,2-diacyl-sn-glycero-3-phosphocholine + H2O = a 1,2-diacyl-sn-glycero-3-phosphate + choline + H(+)</text>
        <dbReference type="Rhea" id="RHEA:14445"/>
        <dbReference type="ChEBI" id="CHEBI:15354"/>
        <dbReference type="ChEBI" id="CHEBI:15377"/>
        <dbReference type="ChEBI" id="CHEBI:15378"/>
        <dbReference type="ChEBI" id="CHEBI:57643"/>
        <dbReference type="ChEBI" id="CHEBI:58608"/>
        <dbReference type="EC" id="3.1.4.4"/>
    </reaction>
</comment>
<dbReference type="GO" id="GO:0035556">
    <property type="term" value="P:intracellular signal transduction"/>
    <property type="evidence" value="ECO:0007669"/>
    <property type="project" value="InterPro"/>
</dbReference>
<evidence type="ECO:0000256" key="2">
    <source>
        <dbReference type="ARBA" id="ARBA00022801"/>
    </source>
</evidence>
<keyword evidence="6" id="KW-1185">Reference proteome</keyword>
<keyword evidence="2 5" id="KW-0378">Hydrolase</keyword>
<evidence type="ECO:0000256" key="3">
    <source>
        <dbReference type="ARBA" id="ARBA00022963"/>
    </source>
</evidence>
<dbReference type="PROSITE" id="PS50035">
    <property type="entry name" value="PLD"/>
    <property type="match status" value="2"/>
</dbReference>
<organism evidence="6 7">
    <name type="scientific">Ictalurus punctatus</name>
    <name type="common">Channel catfish</name>
    <name type="synonym">Silurus punctatus</name>
    <dbReference type="NCBI Taxonomy" id="7998"/>
    <lineage>
        <taxon>Eukaryota</taxon>
        <taxon>Metazoa</taxon>
        <taxon>Chordata</taxon>
        <taxon>Craniata</taxon>
        <taxon>Vertebrata</taxon>
        <taxon>Euteleostomi</taxon>
        <taxon>Actinopterygii</taxon>
        <taxon>Neopterygii</taxon>
        <taxon>Teleostei</taxon>
        <taxon>Ostariophysi</taxon>
        <taxon>Siluriformes</taxon>
        <taxon>Ictaluridae</taxon>
        <taxon>Ictalurus</taxon>
    </lineage>
</organism>
<dbReference type="InterPro" id="IPR016555">
    <property type="entry name" value="PLipase_D_euk"/>
</dbReference>
<name>A0A2D0T4Z9_ICTPU</name>
<evidence type="ECO:0000256" key="1">
    <source>
        <dbReference type="ARBA" id="ARBA00022737"/>
    </source>
</evidence>
<protein>
    <recommendedName>
        <fullName evidence="5">Phospholipase</fullName>
        <ecNumber evidence="5">3.1.4.4</ecNumber>
    </recommendedName>
</protein>
<reference evidence="7" key="2">
    <citation type="submission" date="2025-08" db="UniProtKB">
        <authorList>
            <consortium name="RefSeq"/>
        </authorList>
    </citation>
    <scope>IDENTIFICATION</scope>
    <source>
        <tissue evidence="7">Blood</tissue>
    </source>
</reference>
<evidence type="ECO:0000256" key="5">
    <source>
        <dbReference type="PIRNR" id="PIRNR009376"/>
    </source>
</evidence>
<dbReference type="SUPFAM" id="SSF56024">
    <property type="entry name" value="Phospholipase D/nuclease"/>
    <property type="match status" value="2"/>
</dbReference>
<dbReference type="GO" id="GO:0006654">
    <property type="term" value="P:phosphatidic acid biosynthetic process"/>
    <property type="evidence" value="ECO:0007669"/>
    <property type="project" value="InterPro"/>
</dbReference>
<dbReference type="GeneID" id="108279749"/>
<comment type="similarity">
    <text evidence="5">Belongs to the phospholipase D family.</text>
</comment>
<dbReference type="PIRSF" id="PIRSF009376">
    <property type="entry name" value="Phospholipase_D_euk"/>
    <property type="match status" value="1"/>
</dbReference>
<dbReference type="GO" id="GO:0009395">
    <property type="term" value="P:phospholipid catabolic process"/>
    <property type="evidence" value="ECO:0007669"/>
    <property type="project" value="TreeGrafter"/>
</dbReference>
<dbReference type="EC" id="3.1.4.4" evidence="5"/>
<dbReference type="InterPro" id="IPR001736">
    <property type="entry name" value="PLipase_D/transphosphatidylase"/>
</dbReference>
<gene>
    <name evidence="7" type="primary">LOC108279749</name>
</gene>
<dbReference type="GO" id="GO:0004630">
    <property type="term" value="F:phospholipase D activity"/>
    <property type="evidence" value="ECO:0007669"/>
    <property type="project" value="UniProtKB-UniRule"/>
</dbReference>
<dbReference type="Gene3D" id="3.30.870.10">
    <property type="entry name" value="Endonuclease Chain A"/>
    <property type="match status" value="2"/>
</dbReference>
<dbReference type="Pfam" id="PF00614">
    <property type="entry name" value="PLDc"/>
    <property type="match status" value="1"/>
</dbReference>
<reference evidence="6" key="1">
    <citation type="journal article" date="2016" name="Nat. Commun.">
        <title>The channel catfish genome sequence provides insights into the evolution of scale formation in teleosts.</title>
        <authorList>
            <person name="Liu Z."/>
            <person name="Liu S."/>
            <person name="Yao J."/>
            <person name="Bao L."/>
            <person name="Zhang J."/>
            <person name="Li Y."/>
            <person name="Jiang C."/>
            <person name="Sun L."/>
            <person name="Wang R."/>
            <person name="Zhang Y."/>
            <person name="Zhou T."/>
            <person name="Zeng Q."/>
            <person name="Fu Q."/>
            <person name="Gao S."/>
            <person name="Li N."/>
            <person name="Koren S."/>
            <person name="Jiang Y."/>
            <person name="Zimin A."/>
            <person name="Xu P."/>
            <person name="Phillippy A.M."/>
            <person name="Geng X."/>
            <person name="Song L."/>
            <person name="Sun F."/>
            <person name="Li C."/>
            <person name="Wang X."/>
            <person name="Chen A."/>
            <person name="Jin Y."/>
            <person name="Yuan Z."/>
            <person name="Yang Y."/>
            <person name="Tan S."/>
            <person name="Peatman E."/>
            <person name="Lu J."/>
            <person name="Qin Z."/>
            <person name="Dunham R."/>
            <person name="Li Z."/>
            <person name="Sonstegard T."/>
            <person name="Feng J."/>
            <person name="Danzmann R.G."/>
            <person name="Schroeder S."/>
            <person name="Scheffler B."/>
            <person name="Duke M.V."/>
            <person name="Ballard L."/>
            <person name="Kucuktas H."/>
            <person name="Kaltenboeck L."/>
            <person name="Liu H."/>
            <person name="Armbruster J."/>
            <person name="Xie Y."/>
            <person name="Kirby M.L."/>
            <person name="Tian Y."/>
            <person name="Flanagan M.E."/>
            <person name="Mu W."/>
            <person name="Waldbieser G.C."/>
        </authorList>
    </citation>
    <scope>NUCLEOTIDE SEQUENCE [LARGE SCALE GENOMIC DNA]</scope>
    <source>
        <strain evidence="6">SDA103</strain>
    </source>
</reference>
<dbReference type="KEGG" id="ipu:108279749"/>
<accession>A0A2D0T4Z9</accession>
<dbReference type="STRING" id="7998.ENSIPUP00000002734"/>
<keyword evidence="1" id="KW-0677">Repeat</keyword>
<dbReference type="RefSeq" id="XP_047007984.1">
    <property type="nucleotide sequence ID" value="XM_047152028.2"/>
</dbReference>
<evidence type="ECO:0000256" key="4">
    <source>
        <dbReference type="ARBA" id="ARBA00023098"/>
    </source>
</evidence>